<reference evidence="10 11" key="1">
    <citation type="submission" date="2006-03" db="EMBL/GenBank/DDBJ databases">
        <authorList>
            <person name="Pinhassi J."/>
            <person name="Pedros-Alio C."/>
            <person name="Ferriera S."/>
            <person name="Johnson J."/>
            <person name="Kravitz S."/>
            <person name="Halpern A."/>
            <person name="Remington K."/>
            <person name="Beeson K."/>
            <person name="Tran B."/>
            <person name="Rogers Y.-H."/>
            <person name="Friedman R."/>
            <person name="Venter J.C."/>
        </authorList>
    </citation>
    <scope>NUCLEOTIDE SEQUENCE [LARGE SCALE GENOMIC DNA]</scope>
    <source>
        <strain evidence="10 11">RED65</strain>
    </source>
</reference>
<keyword evidence="3" id="KW-0813">Transport</keyword>
<evidence type="ECO:0000256" key="7">
    <source>
        <dbReference type="ARBA" id="ARBA00023177"/>
    </source>
</evidence>
<keyword evidence="6 8" id="KW-0472">Membrane</keyword>
<organism evidence="10 11">
    <name type="scientific">Bermanella marisrubri</name>
    <dbReference type="NCBI Taxonomy" id="207949"/>
    <lineage>
        <taxon>Bacteria</taxon>
        <taxon>Pseudomonadati</taxon>
        <taxon>Pseudomonadota</taxon>
        <taxon>Gammaproteobacteria</taxon>
        <taxon>Oceanospirillales</taxon>
        <taxon>Oceanospirillaceae</taxon>
        <taxon>Bermanella</taxon>
    </lineage>
</organism>
<accession>Q1N651</accession>
<comment type="caution">
    <text evidence="10">The sequence shown here is derived from an EMBL/GenBank/DDBJ whole genome shotgun (WGS) entry which is preliminary data.</text>
</comment>
<feature type="transmembrane region" description="Helical" evidence="8">
    <location>
        <begin position="348"/>
        <end position="373"/>
    </location>
</feature>
<evidence type="ECO:0000256" key="1">
    <source>
        <dbReference type="ARBA" id="ARBA00004141"/>
    </source>
</evidence>
<dbReference type="SUPFAM" id="SSF111352">
    <property type="entry name" value="Ammonium transporter"/>
    <property type="match status" value="1"/>
</dbReference>
<gene>
    <name evidence="10" type="ORF">RED65_10124</name>
</gene>
<dbReference type="STRING" id="207949.RED65_10124"/>
<dbReference type="HOGENOM" id="CLU_000445_33_1_6"/>
<comment type="similarity">
    <text evidence="2">Belongs to the ammonia transporter channel (TC 1.A.11.2) family.</text>
</comment>
<dbReference type="GO" id="GO:0097272">
    <property type="term" value="P:ammonium homeostasis"/>
    <property type="evidence" value="ECO:0007669"/>
    <property type="project" value="TreeGrafter"/>
</dbReference>
<feature type="transmembrane region" description="Helical" evidence="8">
    <location>
        <begin position="121"/>
        <end position="144"/>
    </location>
</feature>
<keyword evidence="11" id="KW-1185">Reference proteome</keyword>
<dbReference type="GO" id="GO:0016020">
    <property type="term" value="C:membrane"/>
    <property type="evidence" value="ECO:0007669"/>
    <property type="project" value="UniProtKB-SubCell"/>
</dbReference>
<feature type="transmembrane region" description="Helical" evidence="8">
    <location>
        <begin position="233"/>
        <end position="255"/>
    </location>
</feature>
<keyword evidence="5 8" id="KW-1133">Transmembrane helix</keyword>
<dbReference type="PROSITE" id="PS01219">
    <property type="entry name" value="AMMONIUM_TRANSP"/>
    <property type="match status" value="1"/>
</dbReference>
<dbReference type="PANTHER" id="PTHR11730">
    <property type="entry name" value="AMMONIUM TRANSPORTER"/>
    <property type="match status" value="1"/>
</dbReference>
<evidence type="ECO:0000256" key="6">
    <source>
        <dbReference type="ARBA" id="ARBA00023136"/>
    </source>
</evidence>
<feature type="transmembrane region" description="Helical" evidence="8">
    <location>
        <begin position="51"/>
        <end position="73"/>
    </location>
</feature>
<evidence type="ECO:0000313" key="10">
    <source>
        <dbReference type="EMBL" id="EAT13741.1"/>
    </source>
</evidence>
<feature type="transmembrane region" description="Helical" evidence="8">
    <location>
        <begin position="198"/>
        <end position="221"/>
    </location>
</feature>
<dbReference type="OrthoDB" id="9814202at2"/>
<feature type="transmembrane region" description="Helical" evidence="8">
    <location>
        <begin position="316"/>
        <end position="336"/>
    </location>
</feature>
<name>Q1N651_9GAMM</name>
<dbReference type="Pfam" id="PF00909">
    <property type="entry name" value="Ammonium_transp"/>
    <property type="match status" value="1"/>
</dbReference>
<dbReference type="Proteomes" id="UP000004263">
    <property type="component" value="Unassembled WGS sequence"/>
</dbReference>
<dbReference type="PANTHER" id="PTHR11730:SF89">
    <property type="entry name" value="AMMONIUM TRANSPORTER SLL0108-RELATED"/>
    <property type="match status" value="1"/>
</dbReference>
<evidence type="ECO:0000256" key="4">
    <source>
        <dbReference type="ARBA" id="ARBA00022692"/>
    </source>
</evidence>
<keyword evidence="7" id="KW-0924">Ammonia transport</keyword>
<feature type="transmembrane region" description="Helical" evidence="8">
    <location>
        <begin position="164"/>
        <end position="186"/>
    </location>
</feature>
<feature type="transmembrane region" description="Helical" evidence="8">
    <location>
        <begin position="93"/>
        <end position="114"/>
    </location>
</feature>
<dbReference type="InterPro" id="IPR029020">
    <property type="entry name" value="Ammonium/urea_transptr"/>
</dbReference>
<evidence type="ECO:0000313" key="11">
    <source>
        <dbReference type="Proteomes" id="UP000004263"/>
    </source>
</evidence>
<sequence length="404" mass="42601">MENINSAVETLISSSNTFFILLGAIMVLFMHAGFAFLEVGTVRHKNQVNALVKIITDFGISTIAYFFVGYSIAYGADFFASASDLTGNNGYELVKFFFLLTFAAAIPAIVSGGIAERAKFYPFLIASALIVAFVYPFFEGMIWNGNYGYQDWLETTFGAQFHDFAGSIVVHGVGGWLALAAILILGARNGRYRNGRPVAFAPSSIPFLALGAWILTVGWFGFNVMSAQTLDGISGLVAVNSLMAMVGGTIVAMLMGRVDPGFIHNGPLAGLVAVCAGSDLFHPMGALVVGGIAGGLFVYTFTLFQNKVPRIDDVLGVWPLHGLCGAWGAIAVGIFGTEAFGGLGGVSFMSQLIGTLTGIAVALIGGFIVYGLVNAVSGLRLSEEEEFDGADLAIHKIAATSEDK</sequence>
<feature type="transmembrane region" description="Helical" evidence="8">
    <location>
        <begin position="262"/>
        <end position="281"/>
    </location>
</feature>
<evidence type="ECO:0000256" key="2">
    <source>
        <dbReference type="ARBA" id="ARBA00005887"/>
    </source>
</evidence>
<dbReference type="Gene3D" id="1.10.3430.10">
    <property type="entry name" value="Ammonium transporter AmtB like domains"/>
    <property type="match status" value="1"/>
</dbReference>
<dbReference type="InterPro" id="IPR018047">
    <property type="entry name" value="Ammonium_transpt_CS"/>
</dbReference>
<feature type="transmembrane region" description="Helical" evidence="8">
    <location>
        <begin position="18"/>
        <end position="39"/>
    </location>
</feature>
<evidence type="ECO:0000256" key="5">
    <source>
        <dbReference type="ARBA" id="ARBA00022989"/>
    </source>
</evidence>
<dbReference type="RefSeq" id="WP_007017162.1">
    <property type="nucleotide sequence ID" value="NZ_CH724113.1"/>
</dbReference>
<dbReference type="GO" id="GO:0008519">
    <property type="term" value="F:ammonium channel activity"/>
    <property type="evidence" value="ECO:0007669"/>
    <property type="project" value="InterPro"/>
</dbReference>
<dbReference type="InterPro" id="IPR024041">
    <property type="entry name" value="NH4_transpt_AmtB-like_dom"/>
</dbReference>
<evidence type="ECO:0000256" key="3">
    <source>
        <dbReference type="ARBA" id="ARBA00022448"/>
    </source>
</evidence>
<proteinExistence type="inferred from homology"/>
<feature type="domain" description="Ammonium transporter AmtB-like" evidence="9">
    <location>
        <begin position="19"/>
        <end position="397"/>
    </location>
</feature>
<feature type="transmembrane region" description="Helical" evidence="8">
    <location>
        <begin position="287"/>
        <end position="304"/>
    </location>
</feature>
<comment type="subcellular location">
    <subcellularLocation>
        <location evidence="1">Membrane</location>
        <topology evidence="1">Multi-pass membrane protein</topology>
    </subcellularLocation>
</comment>
<evidence type="ECO:0000259" key="9">
    <source>
        <dbReference type="Pfam" id="PF00909"/>
    </source>
</evidence>
<protein>
    <submittedName>
        <fullName evidence="10">Ammonia permease</fullName>
    </submittedName>
</protein>
<evidence type="ECO:0000256" key="8">
    <source>
        <dbReference type="SAM" id="Phobius"/>
    </source>
</evidence>
<keyword evidence="4 8" id="KW-0812">Transmembrane</keyword>
<dbReference type="EMBL" id="AAQH01000001">
    <property type="protein sequence ID" value="EAT13741.1"/>
    <property type="molecule type" value="Genomic_DNA"/>
</dbReference>
<dbReference type="AlphaFoldDB" id="Q1N651"/>